<dbReference type="InterPro" id="IPR026444">
    <property type="entry name" value="Secre_tail"/>
</dbReference>
<comment type="caution">
    <text evidence="2">The sequence shown here is derived from an EMBL/GenBank/DDBJ whole genome shotgun (WGS) entry which is preliminary data.</text>
</comment>
<protein>
    <submittedName>
        <fullName evidence="2">T9SS type A sorting domain-containing protein</fullName>
    </submittedName>
</protein>
<gene>
    <name evidence="2" type="ORF">LZZ85_23940</name>
</gene>
<name>A0ABS9KYH3_9BACT</name>
<organism evidence="2 3">
    <name type="scientific">Terrimonas ginsenosidimutans</name>
    <dbReference type="NCBI Taxonomy" id="2908004"/>
    <lineage>
        <taxon>Bacteria</taxon>
        <taxon>Pseudomonadati</taxon>
        <taxon>Bacteroidota</taxon>
        <taxon>Chitinophagia</taxon>
        <taxon>Chitinophagales</taxon>
        <taxon>Chitinophagaceae</taxon>
        <taxon>Terrimonas</taxon>
    </lineage>
</organism>
<dbReference type="NCBIfam" id="TIGR04183">
    <property type="entry name" value="Por_Secre_tail"/>
    <property type="match status" value="1"/>
</dbReference>
<dbReference type="Gene3D" id="2.60.40.10">
    <property type="entry name" value="Immunoglobulins"/>
    <property type="match status" value="1"/>
</dbReference>
<dbReference type="RefSeq" id="WP_237876070.1">
    <property type="nucleotide sequence ID" value="NZ_JAKLTR010000020.1"/>
</dbReference>
<accession>A0ABS9KYH3</accession>
<keyword evidence="3" id="KW-1185">Reference proteome</keyword>
<proteinExistence type="predicted"/>
<reference evidence="2" key="1">
    <citation type="submission" date="2022-01" db="EMBL/GenBank/DDBJ databases">
        <authorList>
            <person name="Jo J.-H."/>
            <person name="Im W.-T."/>
        </authorList>
    </citation>
    <scope>NUCLEOTIDE SEQUENCE</scope>
    <source>
        <strain evidence="2">NA20</strain>
    </source>
</reference>
<dbReference type="Proteomes" id="UP001165367">
    <property type="component" value="Unassembled WGS sequence"/>
</dbReference>
<sequence length="475" mass="51365">MNSKLSKAANAFANPSAALRNCAVISLFTLPVSALGQQAVTGIITDYNSYWKTSSASMNTVKPDNSHNLLAFTYNGVQYSTGANNGILNANGQTYVDGDFWSMPLSNFTGAINSNTKVGLGEMYDGVHNGRGTTNYVNDISYYLNDGIKGLNIGTCVANLPAGTITFLVNNLKPSNIGDGIPDIVVTQVADHSGSADRYSFTDANGNVIGQSKEVTFNSIPVIANWTADFYEASTNPMTLSSGFTNTDRPVRLWAADLSDFGITAANYAAIKNFRINLSGNSDVAFVAYNNKTMTIATVLPAELKDFGVRETNGKAAINWTTTNEKDVEYFVVEKSTDGTTFTGIDTVKAKGNSTTIQQYASVDAQLKGGITYYRLKTVDLGKHYSYSKTAQIQIKESVVRVFPNPAVEKITVSYSNSAAESILIYNTSGVLMQQKKADRNSTQTSLDVSSYAKGIYYLVVESDREKTTRSFVVR</sequence>
<evidence type="ECO:0000313" key="3">
    <source>
        <dbReference type="Proteomes" id="UP001165367"/>
    </source>
</evidence>
<dbReference type="EMBL" id="JAKLTR010000020">
    <property type="protein sequence ID" value="MCG2617370.1"/>
    <property type="molecule type" value="Genomic_DNA"/>
</dbReference>
<feature type="domain" description="Secretion system C-terminal sorting" evidence="1">
    <location>
        <begin position="402"/>
        <end position="474"/>
    </location>
</feature>
<evidence type="ECO:0000259" key="1">
    <source>
        <dbReference type="Pfam" id="PF18962"/>
    </source>
</evidence>
<dbReference type="Pfam" id="PF18962">
    <property type="entry name" value="Por_Secre_tail"/>
    <property type="match status" value="1"/>
</dbReference>
<evidence type="ECO:0000313" key="2">
    <source>
        <dbReference type="EMBL" id="MCG2617370.1"/>
    </source>
</evidence>
<dbReference type="InterPro" id="IPR013783">
    <property type="entry name" value="Ig-like_fold"/>
</dbReference>